<sequence>MIAQTDILTKSLLVDLRTFQVRDGRIVDHDDGCCARLASKSIATGMAEVLVGIDGEDDFGGAVSIPIYRGGEIVSTVVMAIAPKSAGVGVFEIWEPVEPYEEVRLRGGYFASLERFSNVSSYVRFEKGNGLPGQVWSLGKGIIHDNLPEHPGFLRAAGASAGLLQTAIGVPVLSENLMSAVVLISSAATPIARGYQVWLADEDGFVLDAAAYQAVVEEDRFAIGTKISAETPLIALARDCGGAVISGADEVTEMSRSGAGANLLGGLAIPFYSGEKMQSITALLF</sequence>
<gene>
    <name evidence="1" type="ORF">Poly51_41380</name>
</gene>
<dbReference type="SUPFAM" id="SSF55781">
    <property type="entry name" value="GAF domain-like"/>
    <property type="match status" value="1"/>
</dbReference>
<keyword evidence="2" id="KW-1185">Reference proteome</keyword>
<dbReference type="OrthoDB" id="9148869at2"/>
<name>A0A5C6EQD1_9BACT</name>
<organism evidence="1 2">
    <name type="scientific">Rubripirellula tenax</name>
    <dbReference type="NCBI Taxonomy" id="2528015"/>
    <lineage>
        <taxon>Bacteria</taxon>
        <taxon>Pseudomonadati</taxon>
        <taxon>Planctomycetota</taxon>
        <taxon>Planctomycetia</taxon>
        <taxon>Pirellulales</taxon>
        <taxon>Pirellulaceae</taxon>
        <taxon>Rubripirellula</taxon>
    </lineage>
</organism>
<dbReference type="Proteomes" id="UP000318288">
    <property type="component" value="Unassembled WGS sequence"/>
</dbReference>
<evidence type="ECO:0000313" key="2">
    <source>
        <dbReference type="Proteomes" id="UP000318288"/>
    </source>
</evidence>
<dbReference type="Gene3D" id="3.30.450.40">
    <property type="match status" value="1"/>
</dbReference>
<dbReference type="AlphaFoldDB" id="A0A5C6EQD1"/>
<dbReference type="InterPro" id="IPR029016">
    <property type="entry name" value="GAF-like_dom_sf"/>
</dbReference>
<evidence type="ECO:0008006" key="3">
    <source>
        <dbReference type="Google" id="ProtNLM"/>
    </source>
</evidence>
<proteinExistence type="predicted"/>
<accession>A0A5C6EQD1</accession>
<dbReference type="EMBL" id="SJPW01000005">
    <property type="protein sequence ID" value="TWU50845.1"/>
    <property type="molecule type" value="Genomic_DNA"/>
</dbReference>
<protein>
    <recommendedName>
        <fullName evidence="3">GAF domain-containing protein</fullName>
    </recommendedName>
</protein>
<dbReference type="RefSeq" id="WP_146459525.1">
    <property type="nucleotide sequence ID" value="NZ_SJPW01000005.1"/>
</dbReference>
<reference evidence="1 2" key="1">
    <citation type="submission" date="2019-02" db="EMBL/GenBank/DDBJ databases">
        <title>Deep-cultivation of Planctomycetes and their phenomic and genomic characterization uncovers novel biology.</title>
        <authorList>
            <person name="Wiegand S."/>
            <person name="Jogler M."/>
            <person name="Boedeker C."/>
            <person name="Pinto D."/>
            <person name="Vollmers J."/>
            <person name="Rivas-Marin E."/>
            <person name="Kohn T."/>
            <person name="Peeters S.H."/>
            <person name="Heuer A."/>
            <person name="Rast P."/>
            <person name="Oberbeckmann S."/>
            <person name="Bunk B."/>
            <person name="Jeske O."/>
            <person name="Meyerdierks A."/>
            <person name="Storesund J.E."/>
            <person name="Kallscheuer N."/>
            <person name="Luecker S."/>
            <person name="Lage O.M."/>
            <person name="Pohl T."/>
            <person name="Merkel B.J."/>
            <person name="Hornburger P."/>
            <person name="Mueller R.-W."/>
            <person name="Bruemmer F."/>
            <person name="Labrenz M."/>
            <person name="Spormann A.M."/>
            <person name="Op Den Camp H."/>
            <person name="Overmann J."/>
            <person name="Amann R."/>
            <person name="Jetten M.S.M."/>
            <person name="Mascher T."/>
            <person name="Medema M.H."/>
            <person name="Devos D.P."/>
            <person name="Kaster A.-K."/>
            <person name="Ovreas L."/>
            <person name="Rohde M."/>
            <person name="Galperin M.Y."/>
            <person name="Jogler C."/>
        </authorList>
    </citation>
    <scope>NUCLEOTIDE SEQUENCE [LARGE SCALE GENOMIC DNA]</scope>
    <source>
        <strain evidence="1 2">Poly51</strain>
    </source>
</reference>
<comment type="caution">
    <text evidence="1">The sequence shown here is derived from an EMBL/GenBank/DDBJ whole genome shotgun (WGS) entry which is preliminary data.</text>
</comment>
<evidence type="ECO:0000313" key="1">
    <source>
        <dbReference type="EMBL" id="TWU50845.1"/>
    </source>
</evidence>